<gene>
    <name evidence="2" type="ORF">E4K65_37550</name>
</gene>
<name>A0A4Y9LDY0_9BRAD</name>
<dbReference type="InterPro" id="IPR010642">
    <property type="entry name" value="Invasion_prot_B"/>
</dbReference>
<evidence type="ECO:0000256" key="1">
    <source>
        <dbReference type="SAM" id="SignalP"/>
    </source>
</evidence>
<evidence type="ECO:0000313" key="2">
    <source>
        <dbReference type="EMBL" id="TFV41116.1"/>
    </source>
</evidence>
<dbReference type="EMBL" id="SPQT01000031">
    <property type="protein sequence ID" value="TFV41116.1"/>
    <property type="molecule type" value="Genomic_DNA"/>
</dbReference>
<dbReference type="Proteomes" id="UP000297966">
    <property type="component" value="Unassembled WGS sequence"/>
</dbReference>
<feature type="signal peptide" evidence="1">
    <location>
        <begin position="1"/>
        <end position="35"/>
    </location>
</feature>
<keyword evidence="1" id="KW-0732">Signal</keyword>
<comment type="caution">
    <text evidence="2">The sequence shown here is derived from an EMBL/GenBank/DDBJ whole genome shotgun (WGS) entry which is preliminary data.</text>
</comment>
<organism evidence="2 3">
    <name type="scientific">Bradyrhizobium niftali</name>
    <dbReference type="NCBI Taxonomy" id="2560055"/>
    <lineage>
        <taxon>Bacteria</taxon>
        <taxon>Pseudomonadati</taxon>
        <taxon>Pseudomonadota</taxon>
        <taxon>Alphaproteobacteria</taxon>
        <taxon>Hyphomicrobiales</taxon>
        <taxon>Nitrobacteraceae</taxon>
        <taxon>Bradyrhizobium</taxon>
    </lineage>
</organism>
<dbReference type="Pfam" id="PF06776">
    <property type="entry name" value="IalB"/>
    <property type="match status" value="1"/>
</dbReference>
<sequence length="192" mass="20871">MARPHRQSIRVTSNHATALLALLLLVATATRPAFAEISPRGQRMASDIKYGDWRKLCFKPGGAKAVCRTSITGTFDTGQTAVRLDLIEREGDHTARLQMFVPVGMFVQVPVKLRVDQGTTYAVPYTWCLNNACIAADVAKPGLIREMEAGKTLALEVVDPNLLSVTASVPLAQFALAHKGPPAQTFDQQIDE</sequence>
<accession>A0A4Y9LDY0</accession>
<proteinExistence type="predicted"/>
<dbReference type="AlphaFoldDB" id="A0A4Y9LDY0"/>
<dbReference type="InterPro" id="IPR038696">
    <property type="entry name" value="IalB_sf"/>
</dbReference>
<keyword evidence="3" id="KW-1185">Reference proteome</keyword>
<evidence type="ECO:0000313" key="3">
    <source>
        <dbReference type="Proteomes" id="UP000297966"/>
    </source>
</evidence>
<dbReference type="Gene3D" id="2.60.40.1880">
    <property type="entry name" value="Invasion associated locus B (IalB) protein"/>
    <property type="match status" value="1"/>
</dbReference>
<reference evidence="2 3" key="1">
    <citation type="submission" date="2019-03" db="EMBL/GenBank/DDBJ databases">
        <title>Bradyrhizobium diversity isolated from nodules of Chamaecrista fasciculata.</title>
        <authorList>
            <person name="Klepa M.S."/>
            <person name="Urquiaga M.O."/>
            <person name="Hungria M."/>
            <person name="Delamuta J.R."/>
        </authorList>
    </citation>
    <scope>NUCLEOTIDE SEQUENCE [LARGE SCALE GENOMIC DNA]</scope>
    <source>
        <strain evidence="2 3">CNPSo 3448</strain>
    </source>
</reference>
<protein>
    <submittedName>
        <fullName evidence="2">Invasion associated locus B family protein</fullName>
    </submittedName>
</protein>
<feature type="chain" id="PRO_5021493329" evidence="1">
    <location>
        <begin position="36"/>
        <end position="192"/>
    </location>
</feature>
<dbReference type="RefSeq" id="WP_135178380.1">
    <property type="nucleotide sequence ID" value="NZ_SPQT01000031.1"/>
</dbReference>
<dbReference type="OrthoDB" id="8017994at2"/>